<dbReference type="SMART" id="SM01324">
    <property type="entry name" value="YARHG"/>
    <property type="match status" value="1"/>
</dbReference>
<dbReference type="InterPro" id="IPR038434">
    <property type="entry name" value="YARHG_sf"/>
</dbReference>
<reference evidence="2 3" key="1">
    <citation type="submission" date="2019-02" db="EMBL/GenBank/DDBJ databases">
        <title>Apibacter muscae sp. nov.: a novel member of the house fly microbiota.</title>
        <authorList>
            <person name="Park R."/>
        </authorList>
    </citation>
    <scope>NUCLEOTIDE SEQUENCE [LARGE SCALE GENOMIC DNA]</scope>
    <source>
        <strain evidence="2 3">AL1</strain>
    </source>
</reference>
<proteinExistence type="predicted"/>
<name>A0A563D802_9FLAO</name>
<evidence type="ECO:0000313" key="3">
    <source>
        <dbReference type="Proteomes" id="UP000319499"/>
    </source>
</evidence>
<keyword evidence="3" id="KW-1185">Reference proteome</keyword>
<dbReference type="AlphaFoldDB" id="A0A563D802"/>
<dbReference type="InterPro" id="IPR025582">
    <property type="entry name" value="YARHG_dom"/>
</dbReference>
<dbReference type="OrthoDB" id="353549at2"/>
<dbReference type="Proteomes" id="UP000319499">
    <property type="component" value="Unassembled WGS sequence"/>
</dbReference>
<dbReference type="EMBL" id="SELH01000026">
    <property type="protein sequence ID" value="TWP26199.1"/>
    <property type="molecule type" value="Genomic_DNA"/>
</dbReference>
<feature type="domain" description="YARHG" evidence="1">
    <location>
        <begin position="167"/>
        <end position="247"/>
    </location>
</feature>
<dbReference type="Gene3D" id="1.20.58.1690">
    <property type="match status" value="1"/>
</dbReference>
<organism evidence="2 3">
    <name type="scientific">Apibacter muscae</name>
    <dbReference type="NCBI Taxonomy" id="2509004"/>
    <lineage>
        <taxon>Bacteria</taxon>
        <taxon>Pseudomonadati</taxon>
        <taxon>Bacteroidota</taxon>
        <taxon>Flavobacteriia</taxon>
        <taxon>Flavobacteriales</taxon>
        <taxon>Weeksellaceae</taxon>
        <taxon>Apibacter</taxon>
    </lineage>
</organism>
<dbReference type="Pfam" id="PF13308">
    <property type="entry name" value="YARHG"/>
    <property type="match status" value="1"/>
</dbReference>
<sequence>MKSILCYTFILISLIGNSQGTKNYFKSGAKVDPSLVNEEVGDRAKKVNHIFHFRNDNKSHFIKIMNLEGKTYAQSISEFVILDFNSKKGGDLHRKVEKLANITIDGNNFISDQLKASYILLKEKGTNYENINEIPIKLMVCSKDKFGNTNCRINDDEVEITPEEFPGKYPQTGFTRLGDEDLRNKKPKELEIMRNEIYARYGYRFSEPSVADYFFSQNWYEPLVDNKLVELNDLELDNVAMIDLYRGKVAYHDLNLKSYSQVLPLETSSNSTYGENLLKSMKYMKQDTLGGSKCVYTEYNKKGIATFQQDCMINKDKFVNYFNKDLLVEHVDGANDTYFYYDFNGLPLKTVKLDYTAGTTEETFFTYDSNQNITQKDIYQNNNFNESIYYDYDYDGNLVKEYYKDKEGNEEMVTEYFFENRDNLNTGYLKNKETGCNYEYNDTQDLLLSKNCFKIVKDKEYPFYRLNRDVKEVVRGKNSRLSSVKLVEEENYKYYISILEYQYY</sequence>
<accession>A0A563D802</accession>
<evidence type="ECO:0000259" key="1">
    <source>
        <dbReference type="SMART" id="SM01324"/>
    </source>
</evidence>
<evidence type="ECO:0000313" key="2">
    <source>
        <dbReference type="EMBL" id="TWP26199.1"/>
    </source>
</evidence>
<gene>
    <name evidence="2" type="ORF">ETU09_10905</name>
</gene>
<protein>
    <submittedName>
        <fullName evidence="2">YARHG domain-containing protein</fullName>
    </submittedName>
</protein>
<comment type="caution">
    <text evidence="2">The sequence shown here is derived from an EMBL/GenBank/DDBJ whole genome shotgun (WGS) entry which is preliminary data.</text>
</comment>
<dbReference type="RefSeq" id="WP_146293557.1">
    <property type="nucleotide sequence ID" value="NZ_SELH01000026.1"/>
</dbReference>